<dbReference type="EMBL" id="CP150951">
    <property type="protein sequence ID" value="WZC50611.1"/>
    <property type="molecule type" value="Genomic_DNA"/>
</dbReference>
<keyword evidence="2" id="KW-1185">Reference proteome</keyword>
<evidence type="ECO:0000313" key="1">
    <source>
        <dbReference type="EMBL" id="WZC50611.1"/>
    </source>
</evidence>
<proteinExistence type="predicted"/>
<gene>
    <name evidence="1" type="ORF">AABB29_08345</name>
</gene>
<evidence type="ECO:0000313" key="2">
    <source>
        <dbReference type="Proteomes" id="UP001440612"/>
    </source>
</evidence>
<evidence type="ECO:0008006" key="3">
    <source>
        <dbReference type="Google" id="ProtNLM"/>
    </source>
</evidence>
<accession>A0ABZ2V959</accession>
<reference evidence="2" key="1">
    <citation type="submission" date="2024-04" db="EMBL/GenBank/DDBJ databases">
        <title>Phylogenomic analyses of a clade within the roseobacter group suggest taxonomic reassignments of species of the genera Aestuariivita, Citreicella, Loktanella, Nautella, Pelagibaca, Ruegeria, Thalassobius, Thiobacimonas and Tropicibacter, and the proposal o.</title>
        <authorList>
            <person name="Jeon C.O."/>
        </authorList>
    </citation>
    <scope>NUCLEOTIDE SEQUENCE [LARGE SCALE GENOMIC DNA]</scope>
    <source>
        <strain evidence="2">BS5-3</strain>
    </source>
</reference>
<dbReference type="Proteomes" id="UP001440612">
    <property type="component" value="Chromosome"/>
</dbReference>
<protein>
    <recommendedName>
        <fullName evidence="3">GNAT family N-acetyltransferase</fullName>
    </recommendedName>
</protein>
<dbReference type="Gene3D" id="3.40.630.30">
    <property type="match status" value="1"/>
</dbReference>
<dbReference type="InterPro" id="IPR016181">
    <property type="entry name" value="Acyl_CoA_acyltransferase"/>
</dbReference>
<name>A0ABZ2V959_9RHOB</name>
<sequence length="71" mass="7646">MTEISVDLATPRDLPRIQTLIRALSAFHGDDAQVTLEQLQAVFFGTPAPAIAFAARHNGQIIGYAGVLKKL</sequence>
<dbReference type="RefSeq" id="WP_341368713.1">
    <property type="nucleotide sequence ID" value="NZ_CP150951.2"/>
</dbReference>
<organism evidence="1 2">
    <name type="scientific">Yoonia phaeophyticola</name>
    <dbReference type="NCBI Taxonomy" id="3137369"/>
    <lineage>
        <taxon>Bacteria</taxon>
        <taxon>Pseudomonadati</taxon>
        <taxon>Pseudomonadota</taxon>
        <taxon>Alphaproteobacteria</taxon>
        <taxon>Rhodobacterales</taxon>
        <taxon>Paracoccaceae</taxon>
        <taxon>Yoonia</taxon>
    </lineage>
</organism>
<dbReference type="SUPFAM" id="SSF55729">
    <property type="entry name" value="Acyl-CoA N-acyltransferases (Nat)"/>
    <property type="match status" value="1"/>
</dbReference>